<evidence type="ECO:0000259" key="2">
    <source>
        <dbReference type="PROSITE" id="PS51186"/>
    </source>
</evidence>
<comment type="caution">
    <text evidence="3">The sequence shown here is derived from an EMBL/GenBank/DDBJ whole genome shotgun (WGS) entry which is preliminary data.</text>
</comment>
<dbReference type="SUPFAM" id="SSF55729">
    <property type="entry name" value="Acyl-CoA N-acyltransferases (Nat)"/>
    <property type="match status" value="1"/>
</dbReference>
<organism evidence="3 4">
    <name type="scientific">Luteibacter jiangsuensis</name>
    <dbReference type="NCBI Taxonomy" id="637577"/>
    <lineage>
        <taxon>Bacteria</taxon>
        <taxon>Pseudomonadati</taxon>
        <taxon>Pseudomonadota</taxon>
        <taxon>Gammaproteobacteria</taxon>
        <taxon>Lysobacterales</taxon>
        <taxon>Rhodanobacteraceae</taxon>
        <taxon>Luteibacter</taxon>
    </lineage>
</organism>
<accession>A0ABT9SZA6</accession>
<dbReference type="RefSeq" id="WP_306850028.1">
    <property type="nucleotide sequence ID" value="NZ_JAUSSK010000003.1"/>
</dbReference>
<feature type="compositionally biased region" description="Polar residues" evidence="1">
    <location>
        <begin position="1"/>
        <end position="10"/>
    </location>
</feature>
<protein>
    <submittedName>
        <fullName evidence="3">GNAT superfamily N-acetyltransferase</fullName>
    </submittedName>
</protein>
<dbReference type="CDD" id="cd04301">
    <property type="entry name" value="NAT_SF"/>
    <property type="match status" value="1"/>
</dbReference>
<dbReference type="Pfam" id="PF00583">
    <property type="entry name" value="Acetyltransf_1"/>
    <property type="match status" value="1"/>
</dbReference>
<keyword evidence="4" id="KW-1185">Reference proteome</keyword>
<dbReference type="InterPro" id="IPR000182">
    <property type="entry name" value="GNAT_dom"/>
</dbReference>
<sequence length="188" mass="21271">MSSKTATPSASHPGFPPIEGDHWIESLGDGTRVLIRPLRPDDKEREQAFIRRLSPESRRWRFLGEMREASPALLAGLMDVDYVNTMAFVALAHDNGELREVGISRYSATDDRARCECAVTVADDWRHRGLAVTLMRHLIEVARRNGFKTMFSLDLAENDEMRQLAHFLGFTRAPDPSDQTLVVHTLKL</sequence>
<evidence type="ECO:0000256" key="1">
    <source>
        <dbReference type="SAM" id="MobiDB-lite"/>
    </source>
</evidence>
<feature type="domain" description="N-acetyltransferase" evidence="2">
    <location>
        <begin position="33"/>
        <end position="188"/>
    </location>
</feature>
<name>A0ABT9SZA6_9GAMM</name>
<dbReference type="Proteomes" id="UP001237737">
    <property type="component" value="Unassembled WGS sequence"/>
</dbReference>
<dbReference type="InterPro" id="IPR016181">
    <property type="entry name" value="Acyl_CoA_acyltransferase"/>
</dbReference>
<proteinExistence type="predicted"/>
<evidence type="ECO:0000313" key="3">
    <source>
        <dbReference type="EMBL" id="MDQ0010075.1"/>
    </source>
</evidence>
<gene>
    <name evidence="3" type="ORF">J2T07_002265</name>
</gene>
<dbReference type="EMBL" id="JAUSSK010000003">
    <property type="protein sequence ID" value="MDQ0010075.1"/>
    <property type="molecule type" value="Genomic_DNA"/>
</dbReference>
<evidence type="ECO:0000313" key="4">
    <source>
        <dbReference type="Proteomes" id="UP001237737"/>
    </source>
</evidence>
<feature type="region of interest" description="Disordered" evidence="1">
    <location>
        <begin position="1"/>
        <end position="21"/>
    </location>
</feature>
<dbReference type="Gene3D" id="3.40.630.30">
    <property type="match status" value="1"/>
</dbReference>
<dbReference type="PROSITE" id="PS51186">
    <property type="entry name" value="GNAT"/>
    <property type="match status" value="1"/>
</dbReference>
<reference evidence="3 4" key="1">
    <citation type="submission" date="2023-07" db="EMBL/GenBank/DDBJ databases">
        <title>Sorghum-associated microbial communities from plants grown in Nebraska, USA.</title>
        <authorList>
            <person name="Schachtman D."/>
        </authorList>
    </citation>
    <scope>NUCLEOTIDE SEQUENCE [LARGE SCALE GENOMIC DNA]</scope>
    <source>
        <strain evidence="3 4">CC60</strain>
    </source>
</reference>